<feature type="transmembrane region" description="Helical" evidence="1">
    <location>
        <begin position="367"/>
        <end position="392"/>
    </location>
</feature>
<dbReference type="Gene3D" id="3.30.70.1440">
    <property type="entry name" value="Multidrug efflux transporter AcrB pore domain"/>
    <property type="match status" value="1"/>
</dbReference>
<feature type="transmembrane region" description="Helical" evidence="1">
    <location>
        <begin position="412"/>
        <end position="434"/>
    </location>
</feature>
<dbReference type="InterPro" id="IPR001036">
    <property type="entry name" value="Acrflvin-R"/>
</dbReference>
<feature type="transmembrane region" description="Helical" evidence="1">
    <location>
        <begin position="844"/>
        <end position="863"/>
    </location>
</feature>
<dbReference type="SUPFAM" id="SSF82714">
    <property type="entry name" value="Multidrug efflux transporter AcrB TolC docking domain, DN and DC subdomains"/>
    <property type="match status" value="2"/>
</dbReference>
<accession>A0A972F8F6</accession>
<dbReference type="GO" id="GO:0042910">
    <property type="term" value="F:xenobiotic transmembrane transporter activity"/>
    <property type="evidence" value="ECO:0007669"/>
    <property type="project" value="TreeGrafter"/>
</dbReference>
<reference evidence="2" key="1">
    <citation type="submission" date="2019-12" db="EMBL/GenBank/DDBJ databases">
        <title>Comparative genomics gives insights into the taxonomy of the Azoarcus-Aromatoleum group and reveals separate origins of nif in the plant-associated Azoarcus and non-plant-associated Aromatoleum sub-groups.</title>
        <authorList>
            <person name="Lafos M."/>
            <person name="Maluk M."/>
            <person name="Batista M."/>
            <person name="Junghare M."/>
            <person name="Carmona M."/>
            <person name="Faoro H."/>
            <person name="Cruz L.M."/>
            <person name="Battistoni F."/>
            <person name="De Souza E."/>
            <person name="Pedrosa F."/>
            <person name="Chen W.-M."/>
            <person name="Poole P.S."/>
            <person name="Dixon R.A."/>
            <person name="James E.K."/>
        </authorList>
    </citation>
    <scope>NUCLEOTIDE SEQUENCE</scope>
    <source>
        <strain evidence="2">NSC3</strain>
    </source>
</reference>
<organism evidence="2 3">
    <name type="scientific">Azoarcus taiwanensis</name>
    <dbReference type="NCBI Taxonomy" id="666964"/>
    <lineage>
        <taxon>Bacteria</taxon>
        <taxon>Pseudomonadati</taxon>
        <taxon>Pseudomonadota</taxon>
        <taxon>Betaproteobacteria</taxon>
        <taxon>Rhodocyclales</taxon>
        <taxon>Zoogloeaceae</taxon>
        <taxon>Azoarcus</taxon>
    </lineage>
</organism>
<dbReference type="PANTHER" id="PTHR32063">
    <property type="match status" value="1"/>
</dbReference>
<feature type="transmembrane region" description="Helical" evidence="1">
    <location>
        <begin position="969"/>
        <end position="996"/>
    </location>
</feature>
<keyword evidence="1" id="KW-1133">Transmembrane helix</keyword>
<keyword evidence="3" id="KW-1185">Reference proteome</keyword>
<dbReference type="Proteomes" id="UP000599523">
    <property type="component" value="Unassembled WGS sequence"/>
</dbReference>
<evidence type="ECO:0000313" key="3">
    <source>
        <dbReference type="Proteomes" id="UP000599523"/>
    </source>
</evidence>
<keyword evidence="1" id="KW-0812">Transmembrane</keyword>
<dbReference type="PRINTS" id="PR00702">
    <property type="entry name" value="ACRIFLAVINRP"/>
</dbReference>
<dbReference type="GO" id="GO:0005886">
    <property type="term" value="C:plasma membrane"/>
    <property type="evidence" value="ECO:0007669"/>
    <property type="project" value="TreeGrafter"/>
</dbReference>
<dbReference type="EMBL" id="WTVM01000087">
    <property type="protein sequence ID" value="NMG04001.1"/>
    <property type="molecule type" value="Genomic_DNA"/>
</dbReference>
<keyword evidence="1" id="KW-0472">Membrane</keyword>
<dbReference type="Gene3D" id="3.30.70.1320">
    <property type="entry name" value="Multidrug efflux transporter AcrB pore domain like"/>
    <property type="match status" value="1"/>
</dbReference>
<dbReference type="Gene3D" id="3.30.70.1430">
    <property type="entry name" value="Multidrug efflux transporter AcrB pore domain"/>
    <property type="match status" value="2"/>
</dbReference>
<proteinExistence type="predicted"/>
<evidence type="ECO:0000256" key="1">
    <source>
        <dbReference type="SAM" id="Phobius"/>
    </source>
</evidence>
<dbReference type="SUPFAM" id="SSF82866">
    <property type="entry name" value="Multidrug efflux transporter AcrB transmembrane domain"/>
    <property type="match status" value="2"/>
</dbReference>
<dbReference type="InterPro" id="IPR027463">
    <property type="entry name" value="AcrB_DN_DC_subdom"/>
</dbReference>
<dbReference type="SUPFAM" id="SSF82693">
    <property type="entry name" value="Multidrug efflux transporter AcrB pore domain, PN1, PN2, PC1 and PC2 subdomains"/>
    <property type="match status" value="2"/>
</dbReference>
<dbReference type="Gene3D" id="3.30.2090.10">
    <property type="entry name" value="Multidrug efflux transporter AcrB TolC docking domain, DN and DC subdomains"/>
    <property type="match status" value="2"/>
</dbReference>
<feature type="transmembrane region" description="Helical" evidence="1">
    <location>
        <begin position="312"/>
        <end position="335"/>
    </location>
</feature>
<dbReference type="PANTHER" id="PTHR32063:SF33">
    <property type="entry name" value="RND SUPERFAMILY EFFLUX PUMP PERMEASE COMPONENT"/>
    <property type="match status" value="1"/>
</dbReference>
<feature type="transmembrane region" description="Helical" evidence="1">
    <location>
        <begin position="897"/>
        <end position="921"/>
    </location>
</feature>
<gene>
    <name evidence="2" type="ORF">GPA21_13645</name>
</gene>
<feature type="transmembrane region" description="Helical" evidence="1">
    <location>
        <begin position="870"/>
        <end position="891"/>
    </location>
</feature>
<sequence length="1010" mass="109483">MLVLVGGILTYLTLPRAQDPEINFNWVNIMTSLPGASAEDIEREITDPLEDALAQVRDIRFVSSSSREGLSSILVRFESISERVFDKRINDLRREIQNKASSELPADATEPQILEITSSNGFPTAQMVLYGTGGETLRRFASTIQRDLEQLDGVDRVQAFGFDDPQLQVDFDPVRVAAAGLSPTEVSDGVAAWFRNVLGGRIEVGDAEWLLRLEGKTADPDLLARAALITPQGRIALEEIATVQRGHERSAQLVSYQGNPAVLLSLTKQADTNTLQLVERLKRFADERNPLLHGQGVQLVMVDDQTHATRQAIAVMESNALIGLVAVLAMCWLFLGTRLALLVALGIPFSLAGAFLGADLIGSTLNLTVLLGIVIALGMVVDDAVVVIEAIYYRMTRGESPIDAAINGVREVASPVISAILTTVAAFLPLMLLPGILGEFMFIVPFIVTTALLISLFEAFWILPTHVMVIRPDYSRPSRMQRARQRATHWLRTRYARALVAVMRRPKTGLLVVLITMLGALGLVGGGVVKRDFFAFDPVRQFFVHIDMAPGIQLTQTLAEAERVAEIIGRELDAHDLRSAVAVAGVKFTDTEPLFGTQYGQVVVSLQPKVGDMPDADVLIDRLREPMAALESGANISFLELKGGPPTARPINVKVLGDDYAELRAAADALLGALAAIPGVRDITDDDVAGRAEMRLTLNREKLAEAGVSPMEVARLLRLYGDGETVGSTRDRGEKVDLVVRADPTRFADIAEVLQHPVRLANGELTRLDALVDAETRISKGYIRHYQFRRAITVEAEIERDLIDTVEANRQLREAWAALQADYPNVSLDFSGELDDIQESLDSMGRLFLVGVGLIYLILAAQFRSYFQPLIILVTVPLAFTGVVLGLLVSGNPLSLYTLYGVVALTGIAVNAAIVLIAAANERLAAGISVQHAAIYAARRRVVPVLITTVTTIGGLLSLATGLGGKSLMWGPVAASIVWGLGFSALLTLFAIPLVWRVAMARSRANGHAA</sequence>
<dbReference type="Gene3D" id="1.20.1640.10">
    <property type="entry name" value="Multidrug efflux transporter AcrB transmembrane domain"/>
    <property type="match status" value="2"/>
</dbReference>
<feature type="transmembrane region" description="Helical" evidence="1">
    <location>
        <begin position="509"/>
        <end position="529"/>
    </location>
</feature>
<feature type="transmembrane region" description="Helical" evidence="1">
    <location>
        <begin position="942"/>
        <end position="963"/>
    </location>
</feature>
<dbReference type="Pfam" id="PF00873">
    <property type="entry name" value="ACR_tran"/>
    <property type="match status" value="1"/>
</dbReference>
<feature type="transmembrane region" description="Helical" evidence="1">
    <location>
        <begin position="440"/>
        <end position="463"/>
    </location>
</feature>
<feature type="transmembrane region" description="Helical" evidence="1">
    <location>
        <begin position="342"/>
        <end position="361"/>
    </location>
</feature>
<name>A0A972F8F6_9RHOO</name>
<evidence type="ECO:0000313" key="2">
    <source>
        <dbReference type="EMBL" id="NMG04001.1"/>
    </source>
</evidence>
<protein>
    <submittedName>
        <fullName evidence="2">AcrB/AcrD/AcrF family protein</fullName>
    </submittedName>
</protein>
<dbReference type="AlphaFoldDB" id="A0A972F8F6"/>
<comment type="caution">
    <text evidence="2">The sequence shown here is derived from an EMBL/GenBank/DDBJ whole genome shotgun (WGS) entry which is preliminary data.</text>
</comment>